<organism evidence="6 7">
    <name type="scientific">Lingula anatina</name>
    <name type="common">Brachiopod</name>
    <name type="synonym">Lingula unguis</name>
    <dbReference type="NCBI Taxonomy" id="7574"/>
    <lineage>
        <taxon>Eukaryota</taxon>
        <taxon>Metazoa</taxon>
        <taxon>Spiralia</taxon>
        <taxon>Lophotrochozoa</taxon>
        <taxon>Brachiopoda</taxon>
        <taxon>Linguliformea</taxon>
        <taxon>Lingulata</taxon>
        <taxon>Lingulida</taxon>
        <taxon>Linguloidea</taxon>
        <taxon>Lingulidae</taxon>
        <taxon>Lingula</taxon>
    </lineage>
</organism>
<dbReference type="KEGG" id="lak:106182066"/>
<proteinExistence type="predicted"/>
<evidence type="ECO:0000313" key="6">
    <source>
        <dbReference type="Proteomes" id="UP000085678"/>
    </source>
</evidence>
<evidence type="ECO:0000259" key="5">
    <source>
        <dbReference type="PROSITE" id="PS51233"/>
    </source>
</evidence>
<dbReference type="OrthoDB" id="5273213at2759"/>
<keyword evidence="4" id="KW-1133">Transmembrane helix</keyword>
<keyword evidence="4" id="KW-0472">Membrane</keyword>
<dbReference type="SMART" id="SM00216">
    <property type="entry name" value="VWD"/>
    <property type="match status" value="2"/>
</dbReference>
<dbReference type="Proteomes" id="UP000085678">
    <property type="component" value="Unplaced"/>
</dbReference>
<evidence type="ECO:0000313" key="7">
    <source>
        <dbReference type="RefSeq" id="XP_013422149.1"/>
    </source>
</evidence>
<name>A0A1S3KI50_LINAN</name>
<sequence length="832" mass="92336">MAKKHTNNEALRVTEMEIVFASLSPPRMIRYSLQYAICVAGILVAAFSLGEAVPCSPLNEVTPDAETACDYWFCSEFGLDKRECPIGMNFDHEQQTCIVTHREFHDFANAKSPRFISDPMQQVGLMSLWRETCRSITPKLTTTSQPPTTPSVPEHVPVFVPIEQEVPKQLQLIASSSADQSDVAVVRQVHEDQKRQINSSYCQCFARGDPTYETCDGASINFQGECTYTLVTNSTELPEGVLPFHIAVKNTKSSFSPIKTYTKTVRITVAGHTIDMSTTEGKSDVTVDGRRELLPYQTELFTIIQIKNGPSENVRMRFTMADTGLMVFATNSGKHRVGVVIPNAYRDKLCGLCGNFNGNMADDFTTANGTFVGDHSDKNNLVGNSHRIADPDDDDECRSQPLVPGCRNDENDEEERENDWGRCTARGDPIYQTYDGYTLKFHGDCTYLLTGTCYYSQDDLPQFEVLVTNAHPTTNNDVTFTKKVSTTFNINGVETTVDMYTLQGVDYADVDGVRVYLTVPHRRGHFTLLEQNGRIALVTAFGLIVRAYNTGKHRISVDVPSEYQRMLCGLCGDFNRDPNDELRLQSGELLHVDESDPWPAHKAFGESWQVHVEGEKASCATQASRRSLWSFGDGVGPTASVDKRTAGTGRSLGSFSNQPVFQQNNPWSICSDVIRNLLSDCLMAQGGLAEANRFTALCAYAAAQAPSNWYSIQLAICEVIAKLVDRCSLRRATVEGWVGKTGCGQFQEMEEGRVEVERDDKHVMSANMQPAKEVIGDTRAGPAERSKNELDRLPAKIQSRDVVLERIKKMSPASPEHNTLDDLVKQINNGQA</sequence>
<evidence type="ECO:0000256" key="4">
    <source>
        <dbReference type="SAM" id="Phobius"/>
    </source>
</evidence>
<evidence type="ECO:0000256" key="3">
    <source>
        <dbReference type="SAM" id="MobiDB-lite"/>
    </source>
</evidence>
<dbReference type="InterPro" id="IPR001846">
    <property type="entry name" value="VWF_type-D"/>
</dbReference>
<evidence type="ECO:0000256" key="1">
    <source>
        <dbReference type="ARBA" id="ARBA00023157"/>
    </source>
</evidence>
<keyword evidence="1" id="KW-1015">Disulfide bond</keyword>
<keyword evidence="6" id="KW-1185">Reference proteome</keyword>
<keyword evidence="4" id="KW-0812">Transmembrane</keyword>
<dbReference type="InterPro" id="IPR050780">
    <property type="entry name" value="Mucin_vWF_Thrombospondin_sf"/>
</dbReference>
<dbReference type="PROSITE" id="PS51233">
    <property type="entry name" value="VWFD"/>
    <property type="match status" value="2"/>
</dbReference>
<feature type="domain" description="VWFD" evidence="5">
    <location>
        <begin position="202"/>
        <end position="398"/>
    </location>
</feature>
<dbReference type="PANTHER" id="PTHR11339">
    <property type="entry name" value="EXTRACELLULAR MATRIX GLYCOPROTEIN RELATED"/>
    <property type="match status" value="1"/>
</dbReference>
<feature type="domain" description="VWFD" evidence="5">
    <location>
        <begin position="421"/>
        <end position="620"/>
    </location>
</feature>
<evidence type="ECO:0000256" key="2">
    <source>
        <dbReference type="ARBA" id="ARBA00023180"/>
    </source>
</evidence>
<dbReference type="GeneID" id="106182066"/>
<protein>
    <submittedName>
        <fullName evidence="7">Uncharacterized protein LOC106182066</fullName>
    </submittedName>
</protein>
<feature type="transmembrane region" description="Helical" evidence="4">
    <location>
        <begin position="32"/>
        <end position="50"/>
    </location>
</feature>
<dbReference type="InParanoid" id="A0A1S3KI50"/>
<dbReference type="AlphaFoldDB" id="A0A1S3KI50"/>
<dbReference type="STRING" id="7574.A0A1S3KI50"/>
<feature type="region of interest" description="Disordered" evidence="3">
    <location>
        <begin position="383"/>
        <end position="420"/>
    </location>
</feature>
<dbReference type="PANTHER" id="PTHR11339:SF402">
    <property type="entry name" value="VWFD DOMAIN-CONTAINING PROTEIN"/>
    <property type="match status" value="1"/>
</dbReference>
<accession>A0A1S3KI50</accession>
<gene>
    <name evidence="7" type="primary">LOC106182066</name>
</gene>
<keyword evidence="2" id="KW-0325">Glycoprotein</keyword>
<reference evidence="7" key="1">
    <citation type="submission" date="2025-08" db="UniProtKB">
        <authorList>
            <consortium name="RefSeq"/>
        </authorList>
    </citation>
    <scope>IDENTIFICATION</scope>
    <source>
        <tissue evidence="7">Gonads</tissue>
    </source>
</reference>
<dbReference type="RefSeq" id="XP_013422149.1">
    <property type="nucleotide sequence ID" value="XM_013566695.2"/>
</dbReference>
<dbReference type="Pfam" id="PF00094">
    <property type="entry name" value="VWD"/>
    <property type="match status" value="2"/>
</dbReference>